<dbReference type="SUPFAM" id="SSF47384">
    <property type="entry name" value="Homodimeric domain of signal transducing histidine kinase"/>
    <property type="match status" value="1"/>
</dbReference>
<dbReference type="EC" id="2.7.13.3" evidence="2"/>
<comment type="catalytic activity">
    <reaction evidence="1">
        <text>ATP + protein L-histidine = ADP + protein N-phospho-L-histidine.</text>
        <dbReference type="EC" id="2.7.13.3"/>
    </reaction>
</comment>
<comment type="caution">
    <text evidence="17">The sequence shown here is derived from an EMBL/GenBank/DDBJ whole genome shotgun (WGS) entry which is preliminary data.</text>
</comment>
<dbReference type="SMART" id="SM00388">
    <property type="entry name" value="HisKA"/>
    <property type="match status" value="1"/>
</dbReference>
<evidence type="ECO:0000313" key="18">
    <source>
        <dbReference type="Proteomes" id="UP000244905"/>
    </source>
</evidence>
<dbReference type="EMBL" id="PUEC01000006">
    <property type="protein sequence ID" value="PWB03291.1"/>
    <property type="molecule type" value="Genomic_DNA"/>
</dbReference>
<dbReference type="PROSITE" id="PS50110">
    <property type="entry name" value="RESPONSE_REGULATORY"/>
    <property type="match status" value="1"/>
</dbReference>
<dbReference type="SMART" id="SM00387">
    <property type="entry name" value="HATPase_c"/>
    <property type="match status" value="1"/>
</dbReference>
<keyword evidence="3 12" id="KW-0597">Phosphoprotein</keyword>
<dbReference type="InterPro" id="IPR003594">
    <property type="entry name" value="HATPase_dom"/>
</dbReference>
<dbReference type="InterPro" id="IPR011110">
    <property type="entry name" value="Reg_prop"/>
</dbReference>
<keyword evidence="4" id="KW-0808">Transferase</keyword>
<dbReference type="Gene3D" id="2.60.40.10">
    <property type="entry name" value="Immunoglobulins"/>
    <property type="match status" value="1"/>
</dbReference>
<dbReference type="PROSITE" id="PS01124">
    <property type="entry name" value="HTH_ARAC_FAMILY_2"/>
    <property type="match status" value="1"/>
</dbReference>
<feature type="transmembrane region" description="Helical" evidence="13">
    <location>
        <begin position="791"/>
        <end position="813"/>
    </location>
</feature>
<keyword evidence="7" id="KW-0067">ATP-binding</keyword>
<evidence type="ECO:0000256" key="8">
    <source>
        <dbReference type="ARBA" id="ARBA00023012"/>
    </source>
</evidence>
<dbReference type="InterPro" id="IPR004358">
    <property type="entry name" value="Sig_transdc_His_kin-like_C"/>
</dbReference>
<dbReference type="Gene3D" id="1.10.287.130">
    <property type="match status" value="1"/>
</dbReference>
<evidence type="ECO:0000256" key="6">
    <source>
        <dbReference type="ARBA" id="ARBA00022777"/>
    </source>
</evidence>
<dbReference type="InterPro" id="IPR011123">
    <property type="entry name" value="Y_Y_Y"/>
</dbReference>
<dbReference type="GO" id="GO:0003700">
    <property type="term" value="F:DNA-binding transcription factor activity"/>
    <property type="evidence" value="ECO:0007669"/>
    <property type="project" value="InterPro"/>
</dbReference>
<dbReference type="SMART" id="SM00448">
    <property type="entry name" value="REC"/>
    <property type="match status" value="1"/>
</dbReference>
<feature type="domain" description="Response regulatory" evidence="16">
    <location>
        <begin position="1111"/>
        <end position="1226"/>
    </location>
</feature>
<dbReference type="GO" id="GO:0043565">
    <property type="term" value="F:sequence-specific DNA binding"/>
    <property type="evidence" value="ECO:0007669"/>
    <property type="project" value="InterPro"/>
</dbReference>
<dbReference type="CDD" id="cd00082">
    <property type="entry name" value="HisKA"/>
    <property type="match status" value="1"/>
</dbReference>
<dbReference type="Gene3D" id="2.130.10.10">
    <property type="entry name" value="YVTN repeat-like/Quinoprotein amine dehydrogenase"/>
    <property type="match status" value="2"/>
</dbReference>
<dbReference type="PRINTS" id="PR00344">
    <property type="entry name" value="BCTRLSENSOR"/>
</dbReference>
<dbReference type="SUPFAM" id="SSF55874">
    <property type="entry name" value="ATPase domain of HSP90 chaperone/DNA topoisomerase II/histidine kinase"/>
    <property type="match status" value="1"/>
</dbReference>
<feature type="modified residue" description="4-aspartylphosphate" evidence="12">
    <location>
        <position position="1159"/>
    </location>
</feature>
<dbReference type="Pfam" id="PF02518">
    <property type="entry name" value="HATPase_c"/>
    <property type="match status" value="1"/>
</dbReference>
<sequence length="1364" mass="153145">MKIILLCECKYSLNVNAMRLPLLISLTLCFLFGSAQEFMLKHLDTSNGLANNKINAFYRDSDGFLWVGTSSGLCRYNGYGFKIYLPAVEDSVMISYDEDITDIQEDRKGRLWVRSGKTYLIYDPVSDCLSTDLSPILKEYNMQSAPSQIHFDSGKNAWIHINNEGLYRIKSGSGKAELLKDKSFAGDEITDIVSIPDEVMTIDNHGVIKFISPQSMLVTRTDSLIAVNTDPSTTFVYTIVPDNDGLAWIFSNEKLWLYDTRSHTWANHLLPDDRNQKVVKTFMHDSSGIRWIARDHNGLEKVVRENDRFRFIPVTTSVSSGIRNTVTALYDDNAGSLWIGTYKKGIYYHNESANKFKLIPFPDVNCLYPSLIDGSVWIGTDAAGIIKWNPQTNSRTPIPYLTDNGSHPAITTMLELPDGTLYFGSFARGLRRCRNGKIETLSTGTTLDNAYTWALAKAPDGKIWIGTLGHGLYRFDPKSLEVKSYNMSNSDLFSDYILDIARDGEGERRIYIATSSGVAVFDPIKEKFSSIPLLDGLKINDLLHDTRDLLWVASTRGLHIYDPHRERIIPLKTSPDKATPDFILGLQIDNNGNVWASEGGNLVKFNVRYNDKTGEFSYTTHRYDSADGLQNCDFNQRSFGRLPSGQIFIGSLYGLNEFNPDSIRHNRALPNVMFSDISVGSKTIRVGENVKGHVLLKSSPNHGGTLELWPDNSSFSVTFATDNYIFPEKTTYQHKLEGLDDEWMTTPPGVHMASYTNLAPGTYRLLVKAVNNDGYESVSAAELTIIMHPPFWLSVWAKLLYALILCLLVYAFIRHIKLRERRRFNEKRKEDALVKQEEINQLKFKFYTNVSHELRTPLTLIVSPLESMIKEATDEKQLKRLTLMRNNAMRLLLLVNQLLDFRKNEVTGLSLQLSEGEIVGFVRGVCHSFANLSERKNIRLTFTSSTPELNAMFDEDKLYKSIMNLLSNAFKFTPEGGEVKTELSTTPTSVIIKVSDTGIGISDSDKPHVFDRFFQADNAKNDSSMTGNGIGLSMVNEYIKLHNGTIEISDNPGGGTIFTISIPLIKQTPLAETTPPVSETVSLPDTEILEAQTEQPSVEKQDDPAASDKPTALVVDDSHDMIEFLRDGLGHDFHVMTAPDGATALRLLESIRPAIVLTDLMMPGIDGLELCRKLKSNQDLASTPVIILTAKHDIGAKVEGLTTGADDYITKPFNIDLLLLKMKKLISLSHRGNGRSLINPEPDTIKITPLDEKMVEKAIKYVVTNIKRPDLSVEELSSHLGMSRVHLYKKLKATTGKTPVEFIRLIRLKRGAQMLRESQLNVSEIAFQLGYNNPKYFSKYFKEEFGVLPSVYQDKEGKATNYHV</sequence>
<dbReference type="Pfam" id="PF12833">
    <property type="entry name" value="HTH_18"/>
    <property type="match status" value="1"/>
</dbReference>
<evidence type="ECO:0000256" key="1">
    <source>
        <dbReference type="ARBA" id="ARBA00000085"/>
    </source>
</evidence>
<keyword evidence="10" id="KW-0238">DNA-binding</keyword>
<accession>A0A2V1IQ83</accession>
<dbReference type="InterPro" id="IPR013783">
    <property type="entry name" value="Ig-like_fold"/>
</dbReference>
<evidence type="ECO:0000259" key="15">
    <source>
        <dbReference type="PROSITE" id="PS50109"/>
    </source>
</evidence>
<dbReference type="GO" id="GO:0000155">
    <property type="term" value="F:phosphorelay sensor kinase activity"/>
    <property type="evidence" value="ECO:0007669"/>
    <property type="project" value="InterPro"/>
</dbReference>
<dbReference type="PROSITE" id="PS50109">
    <property type="entry name" value="HIS_KIN"/>
    <property type="match status" value="1"/>
</dbReference>
<dbReference type="InterPro" id="IPR005467">
    <property type="entry name" value="His_kinase_dom"/>
</dbReference>
<keyword evidence="8" id="KW-0902">Two-component regulatory system</keyword>
<keyword evidence="13" id="KW-0472">Membrane</keyword>
<dbReference type="SUPFAM" id="SSF52172">
    <property type="entry name" value="CheY-like"/>
    <property type="match status" value="1"/>
</dbReference>
<evidence type="ECO:0000256" key="12">
    <source>
        <dbReference type="PROSITE-ProRule" id="PRU00169"/>
    </source>
</evidence>
<keyword evidence="13" id="KW-1133">Transmembrane helix</keyword>
<proteinExistence type="predicted"/>
<dbReference type="SUPFAM" id="SSF63829">
    <property type="entry name" value="Calcium-dependent phosphotriesterase"/>
    <property type="match status" value="3"/>
</dbReference>
<evidence type="ECO:0000256" key="7">
    <source>
        <dbReference type="ARBA" id="ARBA00022840"/>
    </source>
</evidence>
<reference evidence="18" key="1">
    <citation type="submission" date="2018-02" db="EMBL/GenBank/DDBJ databases">
        <authorList>
            <person name="Clavel T."/>
            <person name="Strowig T."/>
        </authorList>
    </citation>
    <scope>NUCLEOTIDE SEQUENCE [LARGE SCALE GENOMIC DNA]</scope>
    <source>
        <strain evidence="18">DSM 103720</strain>
    </source>
</reference>
<dbReference type="InterPro" id="IPR011006">
    <property type="entry name" value="CheY-like_superfamily"/>
</dbReference>
<dbReference type="InterPro" id="IPR036097">
    <property type="entry name" value="HisK_dim/P_sf"/>
</dbReference>
<dbReference type="InterPro" id="IPR036890">
    <property type="entry name" value="HATPase_C_sf"/>
</dbReference>
<evidence type="ECO:0000256" key="13">
    <source>
        <dbReference type="SAM" id="Phobius"/>
    </source>
</evidence>
<dbReference type="InterPro" id="IPR018062">
    <property type="entry name" value="HTH_AraC-typ_CS"/>
</dbReference>
<keyword evidence="13" id="KW-0812">Transmembrane</keyword>
<dbReference type="Gene3D" id="3.30.565.10">
    <property type="entry name" value="Histidine kinase-like ATPase, C-terminal domain"/>
    <property type="match status" value="1"/>
</dbReference>
<name>A0A2V1IQ83_9BACT</name>
<dbReference type="Pfam" id="PF00072">
    <property type="entry name" value="Response_reg"/>
    <property type="match status" value="1"/>
</dbReference>
<dbReference type="SMART" id="SM00342">
    <property type="entry name" value="HTH_ARAC"/>
    <property type="match status" value="1"/>
</dbReference>
<dbReference type="PANTHER" id="PTHR43547">
    <property type="entry name" value="TWO-COMPONENT HISTIDINE KINASE"/>
    <property type="match status" value="1"/>
</dbReference>
<keyword evidence="5" id="KW-0547">Nucleotide-binding</keyword>
<organism evidence="17 18">
    <name type="scientific">Duncaniella muris</name>
    <dbReference type="NCBI Taxonomy" id="2094150"/>
    <lineage>
        <taxon>Bacteria</taxon>
        <taxon>Pseudomonadati</taxon>
        <taxon>Bacteroidota</taxon>
        <taxon>Bacteroidia</taxon>
        <taxon>Bacteroidales</taxon>
        <taxon>Muribaculaceae</taxon>
        <taxon>Duncaniella</taxon>
    </lineage>
</organism>
<evidence type="ECO:0000256" key="4">
    <source>
        <dbReference type="ARBA" id="ARBA00022679"/>
    </source>
</evidence>
<keyword evidence="9" id="KW-0805">Transcription regulation</keyword>
<feature type="domain" description="Histidine kinase" evidence="15">
    <location>
        <begin position="849"/>
        <end position="1066"/>
    </location>
</feature>
<dbReference type="PROSITE" id="PS00041">
    <property type="entry name" value="HTH_ARAC_FAMILY_1"/>
    <property type="match status" value="1"/>
</dbReference>
<dbReference type="Gene3D" id="3.40.50.2300">
    <property type="match status" value="1"/>
</dbReference>
<dbReference type="InterPro" id="IPR009057">
    <property type="entry name" value="Homeodomain-like_sf"/>
</dbReference>
<evidence type="ECO:0000256" key="9">
    <source>
        <dbReference type="ARBA" id="ARBA00023015"/>
    </source>
</evidence>
<dbReference type="Proteomes" id="UP000244905">
    <property type="component" value="Unassembled WGS sequence"/>
</dbReference>
<dbReference type="Pfam" id="PF07495">
    <property type="entry name" value="Y_Y_Y"/>
    <property type="match status" value="1"/>
</dbReference>
<keyword evidence="11" id="KW-0804">Transcription</keyword>
<dbReference type="Gene3D" id="1.10.10.60">
    <property type="entry name" value="Homeodomain-like"/>
    <property type="match status" value="2"/>
</dbReference>
<keyword evidence="6 17" id="KW-0418">Kinase</keyword>
<dbReference type="Pfam" id="PF00512">
    <property type="entry name" value="HisKA"/>
    <property type="match status" value="1"/>
</dbReference>
<dbReference type="GO" id="GO:0005524">
    <property type="term" value="F:ATP binding"/>
    <property type="evidence" value="ECO:0007669"/>
    <property type="project" value="UniProtKB-KW"/>
</dbReference>
<gene>
    <name evidence="17" type="ORF">C5O23_03860</name>
</gene>
<evidence type="ECO:0000259" key="16">
    <source>
        <dbReference type="PROSITE" id="PS50110"/>
    </source>
</evidence>
<feature type="domain" description="HTH araC/xylS-type" evidence="14">
    <location>
        <begin position="1256"/>
        <end position="1355"/>
    </location>
</feature>
<protein>
    <recommendedName>
        <fullName evidence="2">histidine kinase</fullName>
        <ecNumber evidence="2">2.7.13.3</ecNumber>
    </recommendedName>
</protein>
<evidence type="ECO:0000313" key="17">
    <source>
        <dbReference type="EMBL" id="PWB03291.1"/>
    </source>
</evidence>
<dbReference type="PANTHER" id="PTHR43547:SF2">
    <property type="entry name" value="HYBRID SIGNAL TRANSDUCTION HISTIDINE KINASE C"/>
    <property type="match status" value="1"/>
</dbReference>
<dbReference type="InterPro" id="IPR015943">
    <property type="entry name" value="WD40/YVTN_repeat-like_dom_sf"/>
</dbReference>
<dbReference type="InterPro" id="IPR001789">
    <property type="entry name" value="Sig_transdc_resp-reg_receiver"/>
</dbReference>
<dbReference type="SUPFAM" id="SSF46689">
    <property type="entry name" value="Homeodomain-like"/>
    <property type="match status" value="2"/>
</dbReference>
<evidence type="ECO:0000256" key="5">
    <source>
        <dbReference type="ARBA" id="ARBA00022741"/>
    </source>
</evidence>
<dbReference type="CDD" id="cd17574">
    <property type="entry name" value="REC_OmpR"/>
    <property type="match status" value="1"/>
</dbReference>
<dbReference type="InterPro" id="IPR018060">
    <property type="entry name" value="HTH_AraC"/>
</dbReference>
<dbReference type="Pfam" id="PF07494">
    <property type="entry name" value="Reg_prop"/>
    <property type="match status" value="2"/>
</dbReference>
<evidence type="ECO:0000256" key="2">
    <source>
        <dbReference type="ARBA" id="ARBA00012438"/>
    </source>
</evidence>
<dbReference type="InterPro" id="IPR003661">
    <property type="entry name" value="HisK_dim/P_dom"/>
</dbReference>
<evidence type="ECO:0000256" key="10">
    <source>
        <dbReference type="ARBA" id="ARBA00023125"/>
    </source>
</evidence>
<evidence type="ECO:0000256" key="3">
    <source>
        <dbReference type="ARBA" id="ARBA00022553"/>
    </source>
</evidence>
<evidence type="ECO:0000256" key="11">
    <source>
        <dbReference type="ARBA" id="ARBA00023163"/>
    </source>
</evidence>
<keyword evidence="18" id="KW-1185">Reference proteome</keyword>
<dbReference type="FunFam" id="3.30.565.10:FF:000037">
    <property type="entry name" value="Hybrid sensor histidine kinase/response regulator"/>
    <property type="match status" value="1"/>
</dbReference>
<dbReference type="FunFam" id="1.10.287.130:FF:000045">
    <property type="entry name" value="Two-component system sensor histidine kinase/response regulator"/>
    <property type="match status" value="1"/>
</dbReference>
<evidence type="ECO:0000259" key="14">
    <source>
        <dbReference type="PROSITE" id="PS01124"/>
    </source>
</evidence>